<dbReference type="GeneID" id="42981047"/>
<name>A0A192H070_9LACO</name>
<keyword evidence="2" id="KW-1185">Reference proteome</keyword>
<dbReference type="EMBL" id="CP014873">
    <property type="protein sequence ID" value="ANK61678.1"/>
    <property type="molecule type" value="Genomic_DNA"/>
</dbReference>
<protein>
    <submittedName>
        <fullName evidence="1">Uncharacterized protein</fullName>
    </submittedName>
</protein>
<gene>
    <name evidence="1" type="ORF">AYR53_02200</name>
</gene>
<dbReference type="RefSeq" id="WP_068226061.1">
    <property type="nucleotide sequence ID" value="NZ_CP014623.1"/>
</dbReference>
<accession>A0A192H070</accession>
<organism evidence="1 2">
    <name type="scientific">Loigolactobacillus backii</name>
    <dbReference type="NCBI Taxonomy" id="375175"/>
    <lineage>
        <taxon>Bacteria</taxon>
        <taxon>Bacillati</taxon>
        <taxon>Bacillota</taxon>
        <taxon>Bacilli</taxon>
        <taxon>Lactobacillales</taxon>
        <taxon>Lactobacillaceae</taxon>
        <taxon>Loigolactobacillus</taxon>
    </lineage>
</organism>
<dbReference type="AlphaFoldDB" id="A0A192H070"/>
<proteinExistence type="predicted"/>
<evidence type="ECO:0000313" key="1">
    <source>
        <dbReference type="EMBL" id="ANK61678.1"/>
    </source>
</evidence>
<sequence>MAELTISQLADYLEENSDAIKAGDESFNAAQIYQAIDSLAILQKPIQDYFAMSEDSYYDSESDHLLTLQNGQQPLGDLSDRVIVTHTDGAVTDGELNYTYAHENVVATDYDVQTDLHILTYGFEVVGATDQLDHKLVQKTLAKDAVLSFGLAAHAIEKWAATK</sequence>
<evidence type="ECO:0000313" key="2">
    <source>
        <dbReference type="Proteomes" id="UP000078582"/>
    </source>
</evidence>
<dbReference type="OrthoDB" id="2314505at2"/>
<reference evidence="1 2" key="1">
    <citation type="submission" date="2016-03" db="EMBL/GenBank/DDBJ databases">
        <title>Pediococcus and Lactobacillus from brewery environment - whole genome sequencing and assembly.</title>
        <authorList>
            <person name="Behr J."/>
            <person name="Geissler A.J."/>
            <person name="Vogel R.F."/>
        </authorList>
    </citation>
    <scope>NUCLEOTIDE SEQUENCE [LARGE SCALE GENOMIC DNA]</scope>
    <source>
        <strain evidence="1 2">TMW 1.1989</strain>
    </source>
</reference>
<dbReference type="STRING" id="375175.AYR53_02200"/>
<dbReference type="Proteomes" id="UP000078582">
    <property type="component" value="Chromosome"/>
</dbReference>
<dbReference type="KEGG" id="lbt:AYR52_11120"/>